<geneLocation type="plasmid" evidence="2">
    <name>pRHBSTW-00074_5</name>
</geneLocation>
<keyword evidence="2" id="KW-0614">Plasmid</keyword>
<feature type="compositionally biased region" description="Basic and acidic residues" evidence="1">
    <location>
        <begin position="23"/>
        <end position="37"/>
    </location>
</feature>
<comment type="caution">
    <text evidence="2">The sequence shown here is derived from an EMBL/GenBank/DDBJ whole genome shotgun (WGS) entry which is preliminary data.</text>
</comment>
<proteinExistence type="predicted"/>
<name>A0A7W3DJH5_ENTAS</name>
<gene>
    <name evidence="2" type="ORF">HV056_26205</name>
</gene>
<accession>A0A7W3DJH5</accession>
<protein>
    <submittedName>
        <fullName evidence="2">Uncharacterized protein</fullName>
    </submittedName>
</protein>
<evidence type="ECO:0000256" key="1">
    <source>
        <dbReference type="SAM" id="MobiDB-lite"/>
    </source>
</evidence>
<dbReference type="RefSeq" id="WP_032637358.1">
    <property type="nucleotide sequence ID" value="NZ_CP083836.1"/>
</dbReference>
<organism evidence="2 3">
    <name type="scientific">Enterobacter asburiae</name>
    <dbReference type="NCBI Taxonomy" id="61645"/>
    <lineage>
        <taxon>Bacteria</taxon>
        <taxon>Pseudomonadati</taxon>
        <taxon>Pseudomonadota</taxon>
        <taxon>Gammaproteobacteria</taxon>
        <taxon>Enterobacterales</taxon>
        <taxon>Enterobacteriaceae</taxon>
        <taxon>Enterobacter</taxon>
        <taxon>Enterobacter cloacae complex</taxon>
    </lineage>
</organism>
<dbReference type="EMBL" id="JABXRP010000005">
    <property type="protein sequence ID" value="MBA8079951.1"/>
    <property type="molecule type" value="Genomic_DNA"/>
</dbReference>
<dbReference type="AlphaFoldDB" id="A0A7W3DJH5"/>
<dbReference type="Proteomes" id="UP000533461">
    <property type="component" value="Unassembled WGS sequence"/>
</dbReference>
<evidence type="ECO:0000313" key="3">
    <source>
        <dbReference type="Proteomes" id="UP000533461"/>
    </source>
</evidence>
<sequence>MEARQGGDGLPAPFTTAPVPAREVAHRQTQQEEKPTEQRYQPVRHRYGHYWQQQRRHYRQNRNIADPLQHTNIHTLAPQEHQALAEMRGAAGAANFAGRQSLPGFSARADRRLNRLPGKISC</sequence>
<evidence type="ECO:0000313" key="2">
    <source>
        <dbReference type="EMBL" id="MBA8079951.1"/>
    </source>
</evidence>
<reference evidence="2 3" key="1">
    <citation type="submission" date="2020-06" db="EMBL/GenBank/DDBJ databases">
        <title>REHAB project genomes.</title>
        <authorList>
            <person name="Shaw L.P."/>
        </authorList>
    </citation>
    <scope>NUCLEOTIDE SEQUENCE [LARGE SCALE GENOMIC DNA]</scope>
    <source>
        <strain evidence="2 3">RHBSTW-00074</strain>
        <plasmid evidence="2">pRHBSTW-00074_5</plasmid>
    </source>
</reference>
<feature type="region of interest" description="Disordered" evidence="1">
    <location>
        <begin position="1"/>
        <end position="46"/>
    </location>
</feature>